<feature type="region of interest" description="Disordered" evidence="3">
    <location>
        <begin position="50"/>
        <end position="92"/>
    </location>
</feature>
<feature type="compositionally biased region" description="Low complexity" evidence="3">
    <location>
        <begin position="519"/>
        <end position="534"/>
    </location>
</feature>
<dbReference type="InterPro" id="IPR036179">
    <property type="entry name" value="Ig-like_dom_sf"/>
</dbReference>
<name>A0A452TZS9_URSMA</name>
<feature type="region of interest" description="Disordered" evidence="3">
    <location>
        <begin position="124"/>
        <end position="180"/>
    </location>
</feature>
<feature type="domain" description="Ig-like" evidence="4">
    <location>
        <begin position="316"/>
        <end position="390"/>
    </location>
</feature>
<evidence type="ECO:0000256" key="2">
    <source>
        <dbReference type="ARBA" id="ARBA00023180"/>
    </source>
</evidence>
<dbReference type="PANTHER" id="PTHR44427:SF5">
    <property type="entry name" value="V-SET AND IMMUNOGLOBULIN DOMAIN-CONTAINING PROTEIN 10-LIKE"/>
    <property type="match status" value="1"/>
</dbReference>
<dbReference type="InterPro" id="IPR007110">
    <property type="entry name" value="Ig-like_dom"/>
</dbReference>
<dbReference type="GeneTree" id="ENSGT00940000162314"/>
<protein>
    <submittedName>
        <fullName evidence="5">V-set and immunoglobulin domain containing 10 like</fullName>
    </submittedName>
</protein>
<dbReference type="AlphaFoldDB" id="A0A452TZS9"/>
<dbReference type="Gene3D" id="2.60.40.10">
    <property type="entry name" value="Immunoglobulins"/>
    <property type="match status" value="1"/>
</dbReference>
<feature type="compositionally biased region" description="Polar residues" evidence="3">
    <location>
        <begin position="150"/>
        <end position="163"/>
    </location>
</feature>
<dbReference type="SUPFAM" id="SSF48726">
    <property type="entry name" value="Immunoglobulin"/>
    <property type="match status" value="1"/>
</dbReference>
<dbReference type="PROSITE" id="PS50835">
    <property type="entry name" value="IG_LIKE"/>
    <property type="match status" value="1"/>
</dbReference>
<feature type="region of interest" description="Disordered" evidence="3">
    <location>
        <begin position="410"/>
        <end position="443"/>
    </location>
</feature>
<keyword evidence="1" id="KW-0732">Signal</keyword>
<sequence>VGSGPLFSRSSVLSGAASTMDTSWALLLFLLLASGGGVLTHGASSGVQQTSFSLDSESSSQGPGSKVSSIKPPSRKFPDQSPGSKTTAAVPHSKWFPEASNFSDVPRSVWSNVSADGQKLSLDPTFSEIPDSGGFSDVLGSQVPAKDSEPSFSVKTPASNMSAQVPDPEVSVETPGSKISPEDLKITAQTPESKVTAIARPVESLPQQVGRPLSVLVGTTIQLPLVPVPSPGPSAPLVVWRRGSKVLAAGGLGPGAPLISLDPAHRDRLRFDQAQGGLELASAQLEDAGVYTAEVIRAGVSRQIREFTVGVYEPLPQLSVQPKTPETEEGAAELRLRCLGWGPGRGELSWSRDGRTLEATDPQGAEPPRIRTEGDQLLITRPVRSDQARYIVHFSTCVSAACAVLGVSEGPTGRVPRKRPIGDLADPVSTATGPSSRLLPPDQPIRVRLRPFPELPWSLAGLVCRNSQSRVSVSLPLTRRLSQEKEASPLLDPCGSPPGKKDAEHNPSADLTASAPQSPAGGPEPKQGPPGESGCRSALEWGWNFLCFRERRWSESSSSSFTCWFTKLVTPPPYIKIGQEFPSNVCHIKSEIPISL</sequence>
<dbReference type="PANTHER" id="PTHR44427">
    <property type="entry name" value="CARCINOEMBRYONIC ANTIGEN-RELATED CELL ADHESION MOLECULE 19"/>
    <property type="match status" value="1"/>
</dbReference>
<dbReference type="InterPro" id="IPR050831">
    <property type="entry name" value="CEA_cell_adhesion"/>
</dbReference>
<evidence type="ECO:0000256" key="3">
    <source>
        <dbReference type="SAM" id="MobiDB-lite"/>
    </source>
</evidence>
<dbReference type="Ensembl" id="ENSUMAT00000016519.1">
    <property type="protein sequence ID" value="ENSUMAP00000013927.1"/>
    <property type="gene ID" value="ENSUMAG00000010244.1"/>
</dbReference>
<keyword evidence="2" id="KW-0325">Glycoprotein</keyword>
<evidence type="ECO:0000313" key="5">
    <source>
        <dbReference type="Ensembl" id="ENSUMAP00000013927"/>
    </source>
</evidence>
<proteinExistence type="predicted"/>
<evidence type="ECO:0000256" key="1">
    <source>
        <dbReference type="ARBA" id="ARBA00022729"/>
    </source>
</evidence>
<accession>A0A452TZS9</accession>
<dbReference type="InterPro" id="IPR013783">
    <property type="entry name" value="Ig-like_fold"/>
</dbReference>
<feature type="region of interest" description="Disordered" evidence="3">
    <location>
        <begin position="486"/>
        <end position="534"/>
    </location>
</feature>
<evidence type="ECO:0000259" key="4">
    <source>
        <dbReference type="PROSITE" id="PS50835"/>
    </source>
</evidence>
<feature type="compositionally biased region" description="Low complexity" evidence="3">
    <location>
        <begin position="53"/>
        <end position="69"/>
    </location>
</feature>
<feature type="region of interest" description="Disordered" evidence="3">
    <location>
        <begin position="350"/>
        <end position="370"/>
    </location>
</feature>
<gene>
    <name evidence="5" type="primary">VSIG10L</name>
</gene>
<organism evidence="5">
    <name type="scientific">Ursus maritimus</name>
    <name type="common">Polar bear</name>
    <name type="synonym">Thalarctos maritimus</name>
    <dbReference type="NCBI Taxonomy" id="29073"/>
    <lineage>
        <taxon>Eukaryota</taxon>
        <taxon>Metazoa</taxon>
        <taxon>Chordata</taxon>
        <taxon>Craniata</taxon>
        <taxon>Vertebrata</taxon>
        <taxon>Euteleostomi</taxon>
        <taxon>Mammalia</taxon>
        <taxon>Eutheria</taxon>
        <taxon>Laurasiatheria</taxon>
        <taxon>Carnivora</taxon>
        <taxon>Caniformia</taxon>
        <taxon>Ursidae</taxon>
        <taxon>Ursus</taxon>
    </lineage>
</organism>
<reference evidence="5" key="1">
    <citation type="submission" date="2019-03" db="UniProtKB">
        <authorList>
            <consortium name="Ensembl"/>
        </authorList>
    </citation>
    <scope>IDENTIFICATION</scope>
</reference>